<sequence>YISDDPAASVFKNYLRFYVPNGSKLISATGNSGEVGTGSEFGVSYFDTYFELRPREELAITVTYQLPAGLLNKNYTLLVQKQPGAPAIHYEVSASNKIKSFTLDSKILTLAAAYYRLAFDSKLKPGKNYIPASGKVFDDKELVSLVDASLDFWLTEGRFNEQFEKKLTKTTGLRYAATVNSGSSANLLAFYALTSPVLGKRAVKKGDEVIGAATCFPTTLNPIIQFGCKPVLIDVSLPTYNVRAKDVIAAITKKTKVVFLAHTLGNPYEVEEVATFCKKRGIWLIEDCCDALGAIYREKKVGTFGDLMTLSFYPAHQITCGEGGAVLTNSAALNKIVRSYRDWGRDCWCAPGKENTCGKRFDWQLGELPRGYDHKYIYSHIGFNLKMTDMQAAVGLAQLGKLRRFVGKRRENHRMLSKGLAKFEKYFILPQATPGSVPSWFGYALTIRDNAPFARRELLEYLESNNIGTRLLFGGNIIRQPAYKDVKKLVNSNVVMNQTFWIGCYPAIDRNCVDYIVSVFEKFLAKYR</sequence>
<dbReference type="InterPro" id="IPR015422">
    <property type="entry name" value="PyrdxlP-dep_Trfase_small"/>
</dbReference>
<evidence type="ECO:0000256" key="4">
    <source>
        <dbReference type="RuleBase" id="RU004508"/>
    </source>
</evidence>
<dbReference type="InterPro" id="IPR015421">
    <property type="entry name" value="PyrdxlP-dep_Trfase_major"/>
</dbReference>
<accession>A0A0G1PF40</accession>
<evidence type="ECO:0000313" key="5">
    <source>
        <dbReference type="EMBL" id="KKU31419.1"/>
    </source>
</evidence>
<dbReference type="FunFam" id="3.40.640.10:FF:000079">
    <property type="entry name" value="LPS biosynthesis protein"/>
    <property type="match status" value="1"/>
</dbReference>
<organism evidence="5 6">
    <name type="scientific">candidate division WWE3 bacterium GW2011_GWA1_46_21</name>
    <dbReference type="NCBI Taxonomy" id="1619107"/>
    <lineage>
        <taxon>Bacteria</taxon>
        <taxon>Katanobacteria</taxon>
    </lineage>
</organism>
<dbReference type="EMBL" id="LCMF01000006">
    <property type="protein sequence ID" value="KKU31419.1"/>
    <property type="molecule type" value="Genomic_DNA"/>
</dbReference>
<evidence type="ECO:0000256" key="2">
    <source>
        <dbReference type="ARBA" id="ARBA00022898"/>
    </source>
</evidence>
<dbReference type="Gene3D" id="3.90.1150.10">
    <property type="entry name" value="Aspartate Aminotransferase, domain 1"/>
    <property type="match status" value="1"/>
</dbReference>
<feature type="non-terminal residue" evidence="5">
    <location>
        <position position="1"/>
    </location>
</feature>
<evidence type="ECO:0008006" key="7">
    <source>
        <dbReference type="Google" id="ProtNLM"/>
    </source>
</evidence>
<dbReference type="GO" id="GO:0008483">
    <property type="term" value="F:transaminase activity"/>
    <property type="evidence" value="ECO:0007669"/>
    <property type="project" value="TreeGrafter"/>
</dbReference>
<evidence type="ECO:0000313" key="6">
    <source>
        <dbReference type="Proteomes" id="UP000034732"/>
    </source>
</evidence>
<dbReference type="Proteomes" id="UP000034732">
    <property type="component" value="Unassembled WGS sequence"/>
</dbReference>
<gene>
    <name evidence="5" type="ORF">UX44_C0006G0010</name>
</gene>
<dbReference type="PATRIC" id="fig|1619107.3.peg.159"/>
<dbReference type="Pfam" id="PF01041">
    <property type="entry name" value="DegT_DnrJ_EryC1"/>
    <property type="match status" value="1"/>
</dbReference>
<dbReference type="PANTHER" id="PTHR30244:SF34">
    <property type="entry name" value="DTDP-4-AMINO-4,6-DIDEOXYGALACTOSE TRANSAMINASE"/>
    <property type="match status" value="1"/>
</dbReference>
<reference evidence="5 6" key="1">
    <citation type="journal article" date="2015" name="Nature">
        <title>rRNA introns, odd ribosomes, and small enigmatic genomes across a large radiation of phyla.</title>
        <authorList>
            <person name="Brown C.T."/>
            <person name="Hug L.A."/>
            <person name="Thomas B.C."/>
            <person name="Sharon I."/>
            <person name="Castelle C.J."/>
            <person name="Singh A."/>
            <person name="Wilkins M.J."/>
            <person name="Williams K.H."/>
            <person name="Banfield J.F."/>
        </authorList>
    </citation>
    <scope>NUCLEOTIDE SEQUENCE [LARGE SCALE GENOMIC DNA]</scope>
</reference>
<dbReference type="InterPro" id="IPR000653">
    <property type="entry name" value="DegT/StrS_aminotransferase"/>
</dbReference>
<evidence type="ECO:0000256" key="3">
    <source>
        <dbReference type="ARBA" id="ARBA00037999"/>
    </source>
</evidence>
<dbReference type="GO" id="GO:0030170">
    <property type="term" value="F:pyridoxal phosphate binding"/>
    <property type="evidence" value="ECO:0007669"/>
    <property type="project" value="TreeGrafter"/>
</dbReference>
<comment type="similarity">
    <text evidence="3 4">Belongs to the DegT/DnrJ/EryC1 family.</text>
</comment>
<keyword evidence="2 4" id="KW-0663">Pyridoxal phosphate</keyword>
<protein>
    <recommendedName>
        <fullName evidence="7">Lipopolysaccharide biosynthesis protein RfbH</fullName>
    </recommendedName>
</protein>
<dbReference type="NCBIfam" id="NF011936">
    <property type="entry name" value="PRK15407.1"/>
    <property type="match status" value="1"/>
</dbReference>
<dbReference type="Gene3D" id="3.40.640.10">
    <property type="entry name" value="Type I PLP-dependent aspartate aminotransferase-like (Major domain)"/>
    <property type="match status" value="1"/>
</dbReference>
<name>A0A0G1PF40_UNCKA</name>
<comment type="cofactor">
    <cofactor evidence="1">
        <name>pyridoxal 5'-phosphate</name>
        <dbReference type="ChEBI" id="CHEBI:597326"/>
    </cofactor>
</comment>
<proteinExistence type="inferred from homology"/>
<dbReference type="SUPFAM" id="SSF53383">
    <property type="entry name" value="PLP-dependent transferases"/>
    <property type="match status" value="1"/>
</dbReference>
<evidence type="ECO:0000256" key="1">
    <source>
        <dbReference type="ARBA" id="ARBA00001933"/>
    </source>
</evidence>
<dbReference type="GO" id="GO:0000271">
    <property type="term" value="P:polysaccharide biosynthetic process"/>
    <property type="evidence" value="ECO:0007669"/>
    <property type="project" value="TreeGrafter"/>
</dbReference>
<comment type="caution">
    <text evidence="5">The sequence shown here is derived from an EMBL/GenBank/DDBJ whole genome shotgun (WGS) entry which is preliminary data.</text>
</comment>
<dbReference type="AlphaFoldDB" id="A0A0G1PF40"/>
<dbReference type="InterPro" id="IPR015424">
    <property type="entry name" value="PyrdxlP-dep_Trfase"/>
</dbReference>
<dbReference type="PANTHER" id="PTHR30244">
    <property type="entry name" value="TRANSAMINASE"/>
    <property type="match status" value="1"/>
</dbReference>
<dbReference type="CDD" id="cd00616">
    <property type="entry name" value="AHBA_syn"/>
    <property type="match status" value="1"/>
</dbReference>